<dbReference type="EMBL" id="BAAAUX010000001">
    <property type="protein sequence ID" value="GAA2774193.1"/>
    <property type="molecule type" value="Genomic_DNA"/>
</dbReference>
<protein>
    <submittedName>
        <fullName evidence="1">Uncharacterized protein</fullName>
    </submittedName>
</protein>
<organism evidence="1 2">
    <name type="scientific">Saccharopolyspora taberi</name>
    <dbReference type="NCBI Taxonomy" id="60895"/>
    <lineage>
        <taxon>Bacteria</taxon>
        <taxon>Bacillati</taxon>
        <taxon>Actinomycetota</taxon>
        <taxon>Actinomycetes</taxon>
        <taxon>Pseudonocardiales</taxon>
        <taxon>Pseudonocardiaceae</taxon>
        <taxon>Saccharopolyspora</taxon>
    </lineage>
</organism>
<evidence type="ECO:0000313" key="2">
    <source>
        <dbReference type="Proteomes" id="UP001500979"/>
    </source>
</evidence>
<dbReference type="Proteomes" id="UP001500979">
    <property type="component" value="Unassembled WGS sequence"/>
</dbReference>
<reference evidence="1 2" key="1">
    <citation type="journal article" date="2019" name="Int. J. Syst. Evol. Microbiol.">
        <title>The Global Catalogue of Microorganisms (GCM) 10K type strain sequencing project: providing services to taxonomists for standard genome sequencing and annotation.</title>
        <authorList>
            <consortium name="The Broad Institute Genomics Platform"/>
            <consortium name="The Broad Institute Genome Sequencing Center for Infectious Disease"/>
            <person name="Wu L."/>
            <person name="Ma J."/>
        </authorList>
    </citation>
    <scope>NUCLEOTIDE SEQUENCE [LARGE SCALE GENOMIC DNA]</scope>
    <source>
        <strain evidence="1 2">JCM 9383</strain>
    </source>
</reference>
<proteinExistence type="predicted"/>
<accession>A0ABN3V0W4</accession>
<name>A0ABN3V0W4_9PSEU</name>
<keyword evidence="2" id="KW-1185">Reference proteome</keyword>
<sequence length="90" mass="9926">MWVSLAALFPCDEPRPYADGWDTQAQVPGELHIWSRSTTGQWIAPVHYRMARGGGSEGMRLTYWGAGARGVTEAGRASTKDPSCWWQSAV</sequence>
<evidence type="ECO:0000313" key="1">
    <source>
        <dbReference type="EMBL" id="GAA2774193.1"/>
    </source>
</evidence>
<comment type="caution">
    <text evidence="1">The sequence shown here is derived from an EMBL/GenBank/DDBJ whole genome shotgun (WGS) entry which is preliminary data.</text>
</comment>
<gene>
    <name evidence="1" type="ORF">GCM10010470_02570</name>
</gene>